<evidence type="ECO:0000313" key="11">
    <source>
        <dbReference type="Proteomes" id="UP000266643"/>
    </source>
</evidence>
<comment type="caution">
    <text evidence="5">The sequence shown here is derived from an EMBL/GenBank/DDBJ whole genome shotgun (WGS) entry which is preliminary data.</text>
</comment>
<dbReference type="SUPFAM" id="SSF54001">
    <property type="entry name" value="Cysteine proteinases"/>
    <property type="match status" value="1"/>
</dbReference>
<evidence type="ECO:0000259" key="4">
    <source>
        <dbReference type="Pfam" id="PF05023"/>
    </source>
</evidence>
<dbReference type="VEuPathDB" id="FungiDB:H257_02042"/>
<evidence type="ECO:0000313" key="5">
    <source>
        <dbReference type="EMBL" id="RHY09433.1"/>
    </source>
</evidence>
<dbReference type="EC" id="2.3.2.15" evidence="1"/>
<dbReference type="InterPro" id="IPR007719">
    <property type="entry name" value="PCS_N"/>
</dbReference>
<dbReference type="Proteomes" id="UP000266643">
    <property type="component" value="Unassembled WGS sequence"/>
</dbReference>
<dbReference type="EMBL" id="QUTD01004805">
    <property type="protein sequence ID" value="RHY65979.1"/>
    <property type="molecule type" value="Genomic_DNA"/>
</dbReference>
<evidence type="ECO:0000313" key="9">
    <source>
        <dbReference type="Proteomes" id="UP000265427"/>
    </source>
</evidence>
<dbReference type="EMBL" id="QUSZ01005489">
    <property type="protein sequence ID" value="RHY09433.1"/>
    <property type="molecule type" value="Genomic_DNA"/>
</dbReference>
<reference evidence="9 10" key="1">
    <citation type="submission" date="2018-08" db="EMBL/GenBank/DDBJ databases">
        <title>Aphanomyces genome sequencing and annotation.</title>
        <authorList>
            <person name="Minardi D."/>
            <person name="Oidtmann B."/>
            <person name="Van Der Giezen M."/>
            <person name="Studholme D.J."/>
        </authorList>
    </citation>
    <scope>NUCLEOTIDE SEQUENCE [LARGE SCALE GENOMIC DNA]</scope>
    <source>
        <strain evidence="8 10">197901</strain>
        <strain evidence="7 11">D2</strain>
        <strain evidence="5 9">Kv</strain>
        <strain evidence="6 12">Si</strain>
    </source>
</reference>
<dbReference type="InterPro" id="IPR038765">
    <property type="entry name" value="Papain-like_cys_pep_sf"/>
</dbReference>
<keyword evidence="2" id="KW-0104">Cadmium</keyword>
<dbReference type="GO" id="GO:0010038">
    <property type="term" value="P:response to metal ion"/>
    <property type="evidence" value="ECO:0007669"/>
    <property type="project" value="InterPro"/>
</dbReference>
<dbReference type="EMBL" id="QUTB01006974">
    <property type="protein sequence ID" value="RHY47867.1"/>
    <property type="molecule type" value="Genomic_DNA"/>
</dbReference>
<evidence type="ECO:0000313" key="6">
    <source>
        <dbReference type="EMBL" id="RHY47867.1"/>
    </source>
</evidence>
<sequence>MSLTYADPKHSVTGATKRSLVASILLFPVRIAEGVLLVVLSIVIGVPVLVYLHLFKRDVVTTALTPASLPSIQQQQTQGHVHFKDPVLLQRAWALPTGQLYLQGQLEFHRREGYCAPTTLRNVLKSIPSVPLELIPEAKAGPLTAQQFKTKLDAIGHTTSTLVYGGAGYDLFLSAIKRSNDPHYRVAMNFLHPALFGMDGPSFLPHVMLLAILGGHFSNIIAYLETEDLVVVFDVNQDFGPYLVPSKRVYDAVRAIDVQSGVARALVVSELVHKPRQV</sequence>
<organism evidence="5 9">
    <name type="scientific">Aphanomyces astaci</name>
    <name type="common">Crayfish plague agent</name>
    <dbReference type="NCBI Taxonomy" id="112090"/>
    <lineage>
        <taxon>Eukaryota</taxon>
        <taxon>Sar</taxon>
        <taxon>Stramenopiles</taxon>
        <taxon>Oomycota</taxon>
        <taxon>Saprolegniomycetes</taxon>
        <taxon>Saprolegniales</taxon>
        <taxon>Verrucalvaceae</taxon>
        <taxon>Aphanomyces</taxon>
    </lineage>
</organism>
<evidence type="ECO:0000313" key="7">
    <source>
        <dbReference type="EMBL" id="RHY65979.1"/>
    </source>
</evidence>
<dbReference type="GO" id="GO:0016756">
    <property type="term" value="F:glutathione gamma-glutamylcysteinyltransferase activity"/>
    <property type="evidence" value="ECO:0007669"/>
    <property type="project" value="UniProtKB-EC"/>
</dbReference>
<evidence type="ECO:0000256" key="1">
    <source>
        <dbReference type="ARBA" id="ARBA00012468"/>
    </source>
</evidence>
<name>A0A397ANH3_APHAT</name>
<evidence type="ECO:0000256" key="3">
    <source>
        <dbReference type="SAM" id="Phobius"/>
    </source>
</evidence>
<evidence type="ECO:0000313" key="8">
    <source>
        <dbReference type="EMBL" id="RHZ00619.1"/>
    </source>
</evidence>
<dbReference type="Proteomes" id="UP000283543">
    <property type="component" value="Unassembled WGS sequence"/>
</dbReference>
<dbReference type="Proteomes" id="UP000266196">
    <property type="component" value="Unassembled WGS sequence"/>
</dbReference>
<gene>
    <name evidence="7" type="ORF">DYB30_012294</name>
    <name evidence="8" type="ORF">DYB31_002374</name>
    <name evidence="6" type="ORF">DYB34_000030</name>
    <name evidence="5" type="ORF">DYB36_001271</name>
</gene>
<dbReference type="EMBL" id="QUTE01015094">
    <property type="protein sequence ID" value="RHZ00619.1"/>
    <property type="molecule type" value="Genomic_DNA"/>
</dbReference>
<dbReference type="Pfam" id="PF05023">
    <property type="entry name" value="Phytochelatin"/>
    <property type="match status" value="1"/>
</dbReference>
<evidence type="ECO:0000313" key="10">
    <source>
        <dbReference type="Proteomes" id="UP000266196"/>
    </source>
</evidence>
<keyword evidence="3" id="KW-0472">Membrane</keyword>
<dbReference type="GO" id="GO:0046938">
    <property type="term" value="P:phytochelatin biosynthetic process"/>
    <property type="evidence" value="ECO:0007669"/>
    <property type="project" value="InterPro"/>
</dbReference>
<keyword evidence="3" id="KW-1133">Transmembrane helix</keyword>
<keyword evidence="3" id="KW-0812">Transmembrane</keyword>
<accession>A0A397ANH3</accession>
<dbReference type="AlphaFoldDB" id="A0A397ANH3"/>
<dbReference type="InterPro" id="IPR038156">
    <property type="entry name" value="PCS_N_sf"/>
</dbReference>
<proteinExistence type="predicted"/>
<feature type="domain" description="Peptidase C83" evidence="4">
    <location>
        <begin position="214"/>
        <end position="264"/>
    </location>
</feature>
<dbReference type="Proteomes" id="UP000265427">
    <property type="component" value="Unassembled WGS sequence"/>
</dbReference>
<dbReference type="Gene3D" id="3.90.70.30">
    <property type="entry name" value="Phytochelatin synthase, N-terminal domain"/>
    <property type="match status" value="1"/>
</dbReference>
<dbReference type="GO" id="GO:0046872">
    <property type="term" value="F:metal ion binding"/>
    <property type="evidence" value="ECO:0007669"/>
    <property type="project" value="InterPro"/>
</dbReference>
<evidence type="ECO:0000256" key="2">
    <source>
        <dbReference type="ARBA" id="ARBA00022539"/>
    </source>
</evidence>
<feature type="transmembrane region" description="Helical" evidence="3">
    <location>
        <begin position="35"/>
        <end position="54"/>
    </location>
</feature>
<evidence type="ECO:0000313" key="12">
    <source>
        <dbReference type="Proteomes" id="UP000283543"/>
    </source>
</evidence>
<protein>
    <recommendedName>
        <fullName evidence="1">glutathione gamma-glutamylcysteinyltransferase</fullName>
        <ecNumber evidence="1">2.3.2.15</ecNumber>
    </recommendedName>
</protein>